<accession>A0A8W8LT90</accession>
<dbReference type="PROSITE" id="PS50067">
    <property type="entry name" value="KINESIN_MOTOR_2"/>
    <property type="match status" value="1"/>
</dbReference>
<evidence type="ECO:0000256" key="5">
    <source>
        <dbReference type="ARBA" id="ARBA00023054"/>
    </source>
</evidence>
<evidence type="ECO:0000256" key="3">
    <source>
        <dbReference type="ARBA" id="ARBA00022741"/>
    </source>
</evidence>
<dbReference type="Gene3D" id="1.20.58.1980">
    <property type="match status" value="1"/>
</dbReference>
<keyword evidence="3" id="KW-0547">Nucleotide-binding</keyword>
<dbReference type="Gene3D" id="2.60.200.20">
    <property type="match status" value="1"/>
</dbReference>
<dbReference type="SUPFAM" id="SSF52540">
    <property type="entry name" value="P-loop containing nucleoside triphosphate hydrolases"/>
    <property type="match status" value="1"/>
</dbReference>
<dbReference type="GO" id="GO:0008017">
    <property type="term" value="F:microtubule binding"/>
    <property type="evidence" value="ECO:0007669"/>
    <property type="project" value="InterPro"/>
</dbReference>
<dbReference type="Proteomes" id="UP000005408">
    <property type="component" value="Unassembled WGS sequence"/>
</dbReference>
<dbReference type="InterPro" id="IPR027417">
    <property type="entry name" value="P-loop_NTPase"/>
</dbReference>
<comment type="subcellular location">
    <subcellularLocation>
        <location evidence="1">Cytoplasm</location>
        <location evidence="1">Cytoskeleton</location>
    </subcellularLocation>
</comment>
<dbReference type="InterPro" id="IPR008984">
    <property type="entry name" value="SMAD_FHA_dom_sf"/>
</dbReference>
<evidence type="ECO:0000313" key="10">
    <source>
        <dbReference type="EnsemblMetazoa" id="G28967.1:cds"/>
    </source>
</evidence>
<dbReference type="GO" id="GO:0005524">
    <property type="term" value="F:ATP binding"/>
    <property type="evidence" value="ECO:0007669"/>
    <property type="project" value="UniProtKB-KW"/>
</dbReference>
<keyword evidence="6" id="KW-0206">Cytoskeleton</keyword>
<dbReference type="GO" id="GO:0005875">
    <property type="term" value="C:microtubule associated complex"/>
    <property type="evidence" value="ECO:0007669"/>
    <property type="project" value="TreeGrafter"/>
</dbReference>
<dbReference type="EnsemblMetazoa" id="G28967.1">
    <property type="protein sequence ID" value="G28967.1:cds"/>
    <property type="gene ID" value="G28967"/>
</dbReference>
<organism evidence="10 11">
    <name type="scientific">Magallana gigas</name>
    <name type="common">Pacific oyster</name>
    <name type="synonym">Crassostrea gigas</name>
    <dbReference type="NCBI Taxonomy" id="29159"/>
    <lineage>
        <taxon>Eukaryota</taxon>
        <taxon>Metazoa</taxon>
        <taxon>Spiralia</taxon>
        <taxon>Lophotrochozoa</taxon>
        <taxon>Mollusca</taxon>
        <taxon>Bivalvia</taxon>
        <taxon>Autobranchia</taxon>
        <taxon>Pteriomorphia</taxon>
        <taxon>Ostreida</taxon>
        <taxon>Ostreoidea</taxon>
        <taxon>Ostreidae</taxon>
        <taxon>Magallana</taxon>
    </lineage>
</organism>
<dbReference type="InterPro" id="IPR027640">
    <property type="entry name" value="Kinesin-like_fam"/>
</dbReference>
<feature type="coiled-coil region" evidence="8">
    <location>
        <begin position="42"/>
        <end position="100"/>
    </location>
</feature>
<dbReference type="GO" id="GO:0007018">
    <property type="term" value="P:microtubule-based movement"/>
    <property type="evidence" value="ECO:0007669"/>
    <property type="project" value="InterPro"/>
</dbReference>
<evidence type="ECO:0000259" key="9">
    <source>
        <dbReference type="PROSITE" id="PS50067"/>
    </source>
</evidence>
<keyword evidence="5 8" id="KW-0175">Coiled coil</keyword>
<dbReference type="PANTHER" id="PTHR47969:SF15">
    <property type="entry name" value="CHROMOSOME-ASSOCIATED KINESIN KIF4A-RELATED"/>
    <property type="match status" value="1"/>
</dbReference>
<comment type="caution">
    <text evidence="7">Lacks conserved residue(s) required for the propagation of feature annotation.</text>
</comment>
<evidence type="ECO:0000256" key="2">
    <source>
        <dbReference type="ARBA" id="ARBA00022490"/>
    </source>
</evidence>
<evidence type="ECO:0000256" key="4">
    <source>
        <dbReference type="ARBA" id="ARBA00022840"/>
    </source>
</evidence>
<protein>
    <recommendedName>
        <fullName evidence="9">Kinesin motor domain-containing protein</fullName>
    </recommendedName>
</protein>
<dbReference type="InterPro" id="IPR001752">
    <property type="entry name" value="Kinesin_motor_dom"/>
</dbReference>
<sequence length="252" mass="28852">MLATVNPSESNLLETKSTLDYAFQAKSITNKSKANEYKKLNNDEAEDLMRKLHTTKAKLNDVILRKKESDDEIIKLRAEIENLRRKLQEALSENKESLHEQIFTHDERITTVPHLLNLNEDHMLSKLVRYYIEKDKSIYVGGNTTDFPEEQILAVNEIGQIGQVTNRDGKVSLQTFRKNAVAINGKRINTERTEQSLRSGDRLMFGSLRSLWVYVDPTAQEPCLTIDDINYDIAEDEIILESNTNEIIPTGT</sequence>
<comment type="similarity">
    <text evidence="7">Belongs to the TRAFAC class myosin-kinesin ATPase superfamily. Kinesin family.</text>
</comment>
<evidence type="ECO:0000256" key="7">
    <source>
        <dbReference type="PROSITE-ProRule" id="PRU00283"/>
    </source>
</evidence>
<keyword evidence="11" id="KW-1185">Reference proteome</keyword>
<dbReference type="PANTHER" id="PTHR47969">
    <property type="entry name" value="CHROMOSOME-ASSOCIATED KINESIN KIF4A-RELATED"/>
    <property type="match status" value="1"/>
</dbReference>
<evidence type="ECO:0000256" key="6">
    <source>
        <dbReference type="ARBA" id="ARBA00023212"/>
    </source>
</evidence>
<evidence type="ECO:0000313" key="11">
    <source>
        <dbReference type="Proteomes" id="UP000005408"/>
    </source>
</evidence>
<dbReference type="AlphaFoldDB" id="A0A8W8LT90"/>
<evidence type="ECO:0000256" key="8">
    <source>
        <dbReference type="SAM" id="Coils"/>
    </source>
</evidence>
<feature type="domain" description="Kinesin motor" evidence="9">
    <location>
        <begin position="1"/>
        <end position="28"/>
    </location>
</feature>
<keyword evidence="4" id="KW-0067">ATP-binding</keyword>
<evidence type="ECO:0000256" key="1">
    <source>
        <dbReference type="ARBA" id="ARBA00004245"/>
    </source>
</evidence>
<dbReference type="SUPFAM" id="SSF49879">
    <property type="entry name" value="SMAD/FHA domain"/>
    <property type="match status" value="1"/>
</dbReference>
<name>A0A8W8LT90_MAGGI</name>
<keyword evidence="2" id="KW-0963">Cytoplasm</keyword>
<proteinExistence type="inferred from homology"/>
<dbReference type="GO" id="GO:0051231">
    <property type="term" value="P:spindle elongation"/>
    <property type="evidence" value="ECO:0007669"/>
    <property type="project" value="TreeGrafter"/>
</dbReference>
<dbReference type="GO" id="GO:0003777">
    <property type="term" value="F:microtubule motor activity"/>
    <property type="evidence" value="ECO:0007669"/>
    <property type="project" value="InterPro"/>
</dbReference>
<dbReference type="GO" id="GO:0007052">
    <property type="term" value="P:mitotic spindle organization"/>
    <property type="evidence" value="ECO:0007669"/>
    <property type="project" value="TreeGrafter"/>
</dbReference>
<reference evidence="10" key="1">
    <citation type="submission" date="2022-08" db="UniProtKB">
        <authorList>
            <consortium name="EnsemblMetazoa"/>
        </authorList>
    </citation>
    <scope>IDENTIFICATION</scope>
    <source>
        <strain evidence="10">05x7-T-G4-1.051#20</strain>
    </source>
</reference>